<evidence type="ECO:0000256" key="4">
    <source>
        <dbReference type="SAM" id="Phobius"/>
    </source>
</evidence>
<evidence type="ECO:0000259" key="5">
    <source>
        <dbReference type="PROSITE" id="PS50111"/>
    </source>
</evidence>
<evidence type="ECO:0000313" key="7">
    <source>
        <dbReference type="EMBL" id="GJD98154.1"/>
    </source>
</evidence>
<dbReference type="Pfam" id="PF17201">
    <property type="entry name" value="Cache_3-Cache_2"/>
    <property type="match status" value="1"/>
</dbReference>
<evidence type="ECO:0000256" key="1">
    <source>
        <dbReference type="ARBA" id="ARBA00023224"/>
    </source>
</evidence>
<keyword evidence="4" id="KW-0812">Transmembrane</keyword>
<reference evidence="7" key="2">
    <citation type="submission" date="2021-08" db="EMBL/GenBank/DDBJ databases">
        <authorList>
            <person name="Tani A."/>
            <person name="Ola A."/>
            <person name="Ogura Y."/>
            <person name="Katsura K."/>
            <person name="Hayashi T."/>
        </authorList>
    </citation>
    <scope>NUCLEOTIDE SEQUENCE</scope>
    <source>
        <strain evidence="7">DSM 17168</strain>
    </source>
</reference>
<dbReference type="Gene3D" id="1.10.287.950">
    <property type="entry name" value="Methyl-accepting chemotaxis protein"/>
    <property type="match status" value="1"/>
</dbReference>
<evidence type="ECO:0008006" key="9">
    <source>
        <dbReference type="Google" id="ProtNLM"/>
    </source>
</evidence>
<dbReference type="PROSITE" id="PS50111">
    <property type="entry name" value="CHEMOTAXIS_TRANSDUC_2"/>
    <property type="match status" value="1"/>
</dbReference>
<dbReference type="SUPFAM" id="SSF103190">
    <property type="entry name" value="Sensory domain-like"/>
    <property type="match status" value="1"/>
</dbReference>
<organism evidence="7 8">
    <name type="scientific">Methylobacterium isbiliense</name>
    <dbReference type="NCBI Taxonomy" id="315478"/>
    <lineage>
        <taxon>Bacteria</taxon>
        <taxon>Pseudomonadati</taxon>
        <taxon>Pseudomonadota</taxon>
        <taxon>Alphaproteobacteria</taxon>
        <taxon>Hyphomicrobiales</taxon>
        <taxon>Methylobacteriaceae</taxon>
        <taxon>Methylobacterium</taxon>
    </lineage>
</organism>
<feature type="domain" description="HAMP" evidence="6">
    <location>
        <begin position="218"/>
        <end position="271"/>
    </location>
</feature>
<gene>
    <name evidence="7" type="ORF">GMJLKIPL_0061</name>
</gene>
<sequence length="566" mass="58778">MLRRVSLATRTVAVVALAVVLCAGAMWLAVSRQTWAALEAQQQEKAQQSIRTLALVFGGRVSGAAVPVENGRVGRIQAPSLAAFADVSVVDDAVAYVGGNATVFAFDPARDAFVRRVTTVRKENGERAVGTPLAPDSPAQAAIRRGETFQGPVVLFGRPFHTIYQPTFDAAGTVNGILYVGVPVEALHAAYDATMRTTSLAAGLIALLVCVAAGLVAMRMFRPLSDISARVAGLAAGDLDSPIRHRARGDEIGAVAKALEDLRAVSRRAKALEEERHAGAEADGRRRVTLDEAVASFRQEVSSLLAALGASNAGLRDRAGEMAQISSGTRGVIATASGRSQATSSNVATVADATRELSGSVAEIDQQLGRAKETAEVALRDAETADGRMATLVEATQRIGHVVDLINAIAGQTNLLALNATIEAARAGAAGKGFTVVATEVKALAVQTGRATEEISAQIATVQASMGGAVEAIRAMRERVRQISETTVGIATAVVEQGAATREIARAVGEAADGTRDLALDFSTVTDAADRTARSAAEVTETVTAVSGIASRLEAEVDRFLRRVAA</sequence>
<keyword evidence="8" id="KW-1185">Reference proteome</keyword>
<dbReference type="EMBL" id="BPQQ01000001">
    <property type="protein sequence ID" value="GJD98154.1"/>
    <property type="molecule type" value="Genomic_DNA"/>
</dbReference>
<dbReference type="InterPro" id="IPR033462">
    <property type="entry name" value="Cache_3-Cache_2"/>
</dbReference>
<dbReference type="SUPFAM" id="SSF158472">
    <property type="entry name" value="HAMP domain-like"/>
    <property type="match status" value="1"/>
</dbReference>
<reference evidence="7" key="1">
    <citation type="journal article" date="2021" name="Front. Microbiol.">
        <title>Comprehensive Comparative Genomics and Phenotyping of Methylobacterium Species.</title>
        <authorList>
            <person name="Alessa O."/>
            <person name="Ogura Y."/>
            <person name="Fujitani Y."/>
            <person name="Takami H."/>
            <person name="Hayashi T."/>
            <person name="Sahin N."/>
            <person name="Tani A."/>
        </authorList>
    </citation>
    <scope>NUCLEOTIDE SEQUENCE</scope>
    <source>
        <strain evidence="7">DSM 17168</strain>
    </source>
</reference>
<dbReference type="Pfam" id="PF00672">
    <property type="entry name" value="HAMP"/>
    <property type="match status" value="1"/>
</dbReference>
<keyword evidence="4" id="KW-0472">Membrane</keyword>
<dbReference type="InterPro" id="IPR029151">
    <property type="entry name" value="Sensor-like_sf"/>
</dbReference>
<evidence type="ECO:0000313" key="8">
    <source>
        <dbReference type="Proteomes" id="UP001055153"/>
    </source>
</evidence>
<dbReference type="Gene3D" id="6.10.340.10">
    <property type="match status" value="1"/>
</dbReference>
<dbReference type="InterPro" id="IPR003660">
    <property type="entry name" value="HAMP_dom"/>
</dbReference>
<dbReference type="Pfam" id="PF00015">
    <property type="entry name" value="MCPsignal"/>
    <property type="match status" value="1"/>
</dbReference>
<comment type="similarity">
    <text evidence="2">Belongs to the methyl-accepting chemotaxis (MCP) protein family.</text>
</comment>
<evidence type="ECO:0000259" key="6">
    <source>
        <dbReference type="PROSITE" id="PS50885"/>
    </source>
</evidence>
<dbReference type="PANTHER" id="PTHR32089">
    <property type="entry name" value="METHYL-ACCEPTING CHEMOTAXIS PROTEIN MCPB"/>
    <property type="match status" value="1"/>
</dbReference>
<comment type="caution">
    <text evidence="7">The sequence shown here is derived from an EMBL/GenBank/DDBJ whole genome shotgun (WGS) entry which is preliminary data.</text>
</comment>
<feature type="transmembrane region" description="Helical" evidence="4">
    <location>
        <begin position="200"/>
        <end position="221"/>
    </location>
</feature>
<dbReference type="Proteomes" id="UP001055153">
    <property type="component" value="Unassembled WGS sequence"/>
</dbReference>
<dbReference type="PROSITE" id="PS50885">
    <property type="entry name" value="HAMP"/>
    <property type="match status" value="1"/>
</dbReference>
<dbReference type="SUPFAM" id="SSF58104">
    <property type="entry name" value="Methyl-accepting chemotaxis protein (MCP) signaling domain"/>
    <property type="match status" value="1"/>
</dbReference>
<dbReference type="PANTHER" id="PTHR32089:SF112">
    <property type="entry name" value="LYSOZYME-LIKE PROTEIN-RELATED"/>
    <property type="match status" value="1"/>
</dbReference>
<evidence type="ECO:0000256" key="2">
    <source>
        <dbReference type="ARBA" id="ARBA00029447"/>
    </source>
</evidence>
<dbReference type="InterPro" id="IPR004089">
    <property type="entry name" value="MCPsignal_dom"/>
</dbReference>
<dbReference type="RefSeq" id="WP_238233104.1">
    <property type="nucleotide sequence ID" value="NZ_BPQQ01000001.1"/>
</dbReference>
<keyword evidence="1 3" id="KW-0807">Transducer</keyword>
<proteinExistence type="inferred from homology"/>
<dbReference type="SMART" id="SM00304">
    <property type="entry name" value="HAMP"/>
    <property type="match status" value="2"/>
</dbReference>
<keyword evidence="4" id="KW-1133">Transmembrane helix</keyword>
<dbReference type="SMART" id="SM00283">
    <property type="entry name" value="MA"/>
    <property type="match status" value="1"/>
</dbReference>
<dbReference type="CDD" id="cd06225">
    <property type="entry name" value="HAMP"/>
    <property type="match status" value="1"/>
</dbReference>
<name>A0ABQ4S501_9HYPH</name>
<evidence type="ECO:0000256" key="3">
    <source>
        <dbReference type="PROSITE-ProRule" id="PRU00284"/>
    </source>
</evidence>
<protein>
    <recommendedName>
        <fullName evidence="9">Methyl-accepting chemotaxis protein</fullName>
    </recommendedName>
</protein>
<feature type="domain" description="Methyl-accepting transducer" evidence="5">
    <location>
        <begin position="297"/>
        <end position="547"/>
    </location>
</feature>
<accession>A0ABQ4S501</accession>